<feature type="transmembrane region" description="Helical" evidence="1">
    <location>
        <begin position="78"/>
        <end position="102"/>
    </location>
</feature>
<dbReference type="OrthoDB" id="273337at2"/>
<evidence type="ECO:0000256" key="1">
    <source>
        <dbReference type="SAM" id="Phobius"/>
    </source>
</evidence>
<keyword evidence="1" id="KW-0472">Membrane</keyword>
<evidence type="ECO:0000313" key="3">
    <source>
        <dbReference type="Proteomes" id="UP000011885"/>
    </source>
</evidence>
<dbReference type="PATRIC" id="fig|1263870.3.peg.4158"/>
<dbReference type="RefSeq" id="WP_008681775.1">
    <property type="nucleotide sequence ID" value="NZ_ANOH01000269.1"/>
</dbReference>
<protein>
    <submittedName>
        <fullName evidence="2">Putative membrane protein</fullName>
    </submittedName>
</protein>
<keyword evidence="3" id="KW-1185">Reference proteome</keyword>
<name>M5UF63_9BACT</name>
<feature type="transmembrane region" description="Helical" evidence="1">
    <location>
        <begin position="182"/>
        <end position="201"/>
    </location>
</feature>
<sequence>MYQLLEVNVVLDRNPTGPFDDSSLGESGTRGNSPTTLGQFVRLGQLLSFALASGIVTTSAVFLFLILQREPDAEQPNWIFLAIGGGVFVASLVVSFLMRLMLKSNAASALRQTPEAEDVCGGGAAASQSARDAWENWDADEPLPRPLIGFLSATQTSRLIAQAVLEGAAMINLVFTMLDGNVIHFVFAAFCLVGVIAITPTTGKVRSEIRSALTVGGVSGEDRF</sequence>
<evidence type="ECO:0000313" key="2">
    <source>
        <dbReference type="EMBL" id="EMI54628.1"/>
    </source>
</evidence>
<dbReference type="EMBL" id="ANOH01000269">
    <property type="protein sequence ID" value="EMI54628.1"/>
    <property type="molecule type" value="Genomic_DNA"/>
</dbReference>
<reference evidence="2 3" key="1">
    <citation type="journal article" date="2013" name="Mar. Genomics">
        <title>Expression of sulfatases in Rhodopirellula baltica and the diversity of sulfatases in the genus Rhodopirellula.</title>
        <authorList>
            <person name="Wegner C.E."/>
            <person name="Richter-Heitmann T."/>
            <person name="Klindworth A."/>
            <person name="Klockow C."/>
            <person name="Richter M."/>
            <person name="Achstetter T."/>
            <person name="Glockner F.O."/>
            <person name="Harder J."/>
        </authorList>
    </citation>
    <scope>NUCLEOTIDE SEQUENCE [LARGE SCALE GENOMIC DNA]</scope>
    <source>
        <strain evidence="2 3">SM41</strain>
    </source>
</reference>
<organism evidence="2 3">
    <name type="scientific">Rhodopirellula sallentina SM41</name>
    <dbReference type="NCBI Taxonomy" id="1263870"/>
    <lineage>
        <taxon>Bacteria</taxon>
        <taxon>Pseudomonadati</taxon>
        <taxon>Planctomycetota</taxon>
        <taxon>Planctomycetia</taxon>
        <taxon>Pirellulales</taxon>
        <taxon>Pirellulaceae</taxon>
        <taxon>Rhodopirellula</taxon>
    </lineage>
</organism>
<feature type="transmembrane region" description="Helical" evidence="1">
    <location>
        <begin position="46"/>
        <end position="66"/>
    </location>
</feature>
<proteinExistence type="predicted"/>
<dbReference type="AlphaFoldDB" id="M5UF63"/>
<comment type="caution">
    <text evidence="2">The sequence shown here is derived from an EMBL/GenBank/DDBJ whole genome shotgun (WGS) entry which is preliminary data.</text>
</comment>
<keyword evidence="1" id="KW-0812">Transmembrane</keyword>
<gene>
    <name evidence="2" type="ORF">RSSM_03928</name>
</gene>
<accession>M5UF63</accession>
<keyword evidence="1" id="KW-1133">Transmembrane helix</keyword>
<dbReference type="Proteomes" id="UP000011885">
    <property type="component" value="Unassembled WGS sequence"/>
</dbReference>